<dbReference type="RefSeq" id="WP_204418156.1">
    <property type="nucleotide sequence ID" value="NZ_JAFBED010000007.1"/>
</dbReference>
<feature type="active site" description="Charge relay system" evidence="5">
    <location>
        <position position="458"/>
    </location>
</feature>
<evidence type="ECO:0000256" key="6">
    <source>
        <dbReference type="SAM" id="MobiDB-lite"/>
    </source>
</evidence>
<evidence type="ECO:0000313" key="11">
    <source>
        <dbReference type="Proteomes" id="UP000737402"/>
    </source>
</evidence>
<dbReference type="PIRSF" id="PIRSF015477">
    <property type="entry name" value="Bpr"/>
    <property type="match status" value="1"/>
</dbReference>
<dbReference type="Pfam" id="PF05922">
    <property type="entry name" value="Inhibitor_I9"/>
    <property type="match status" value="1"/>
</dbReference>
<dbReference type="PANTHER" id="PTHR43399:SF4">
    <property type="entry name" value="CELL WALL-ASSOCIATED PROTEASE"/>
    <property type="match status" value="1"/>
</dbReference>
<dbReference type="Proteomes" id="UP000737402">
    <property type="component" value="Unassembled WGS sequence"/>
</dbReference>
<evidence type="ECO:0000256" key="4">
    <source>
        <dbReference type="ARBA" id="ARBA00022825"/>
    </source>
</evidence>
<keyword evidence="7" id="KW-0732">Signal</keyword>
<evidence type="ECO:0000259" key="9">
    <source>
        <dbReference type="Pfam" id="PF05922"/>
    </source>
</evidence>
<comment type="caution">
    <text evidence="10">The sequence shown here is derived from an EMBL/GenBank/DDBJ whole genome shotgun (WGS) entry which is preliminary data.</text>
</comment>
<dbReference type="Gene3D" id="2.60.40.10">
    <property type="entry name" value="Immunoglobulins"/>
    <property type="match status" value="2"/>
</dbReference>
<name>A0ABS2P410_9BACI</name>
<dbReference type="PANTHER" id="PTHR43399">
    <property type="entry name" value="SUBTILISIN-RELATED"/>
    <property type="match status" value="1"/>
</dbReference>
<accession>A0ABS2P410</accession>
<evidence type="ECO:0000256" key="2">
    <source>
        <dbReference type="ARBA" id="ARBA00022670"/>
    </source>
</evidence>
<dbReference type="EMBL" id="JAFBED010000007">
    <property type="protein sequence ID" value="MBM7621362.1"/>
    <property type="molecule type" value="Genomic_DNA"/>
</dbReference>
<dbReference type="NCBIfam" id="NF038128">
    <property type="entry name" value="choice_anch_J"/>
    <property type="match status" value="1"/>
</dbReference>
<keyword evidence="11" id="KW-1185">Reference proteome</keyword>
<dbReference type="PROSITE" id="PS51892">
    <property type="entry name" value="SUBTILASE"/>
    <property type="match status" value="1"/>
</dbReference>
<dbReference type="InterPro" id="IPR013783">
    <property type="entry name" value="Ig-like_fold"/>
</dbReference>
<dbReference type="InterPro" id="IPR015500">
    <property type="entry name" value="Peptidase_S8_subtilisin-rel"/>
</dbReference>
<protein>
    <submittedName>
        <fullName evidence="10">Bacillopeptidase F</fullName>
        <ecNumber evidence="10">3.4.21.-</ecNumber>
    </submittedName>
</protein>
<feature type="chain" id="PRO_5045402250" evidence="7">
    <location>
        <begin position="32"/>
        <end position="1470"/>
    </location>
</feature>
<feature type="domain" description="Inhibitor I9" evidence="9">
    <location>
        <begin position="69"/>
        <end position="177"/>
    </location>
</feature>
<evidence type="ECO:0000313" key="10">
    <source>
        <dbReference type="EMBL" id="MBM7621362.1"/>
    </source>
</evidence>
<dbReference type="InterPro" id="IPR000209">
    <property type="entry name" value="Peptidase_S8/S53_dom"/>
</dbReference>
<reference evidence="10 11" key="1">
    <citation type="submission" date="2021-01" db="EMBL/GenBank/DDBJ databases">
        <title>Genomic Encyclopedia of Type Strains, Phase IV (KMG-IV): sequencing the most valuable type-strain genomes for metagenomic binning, comparative biology and taxonomic classification.</title>
        <authorList>
            <person name="Goeker M."/>
        </authorList>
    </citation>
    <scope>NUCLEOTIDE SEQUENCE [LARGE SCALE GENOMIC DNA]</scope>
    <source>
        <strain evidence="10 11">DSM 25879</strain>
    </source>
</reference>
<feature type="compositionally biased region" description="Basic residues" evidence="6">
    <location>
        <begin position="1461"/>
        <end position="1470"/>
    </location>
</feature>
<evidence type="ECO:0000259" key="8">
    <source>
        <dbReference type="Pfam" id="PF00082"/>
    </source>
</evidence>
<dbReference type="Pfam" id="PF13620">
    <property type="entry name" value="CarboxypepD_reg"/>
    <property type="match status" value="1"/>
</dbReference>
<evidence type="ECO:0000256" key="3">
    <source>
        <dbReference type="ARBA" id="ARBA00022801"/>
    </source>
</evidence>
<feature type="signal peptide" evidence="7">
    <location>
        <begin position="1"/>
        <end position="31"/>
    </location>
</feature>
<dbReference type="Gene3D" id="3.40.50.200">
    <property type="entry name" value="Peptidase S8/S53 domain"/>
    <property type="match status" value="1"/>
</dbReference>
<proteinExistence type="inferred from homology"/>
<dbReference type="InterPro" id="IPR036852">
    <property type="entry name" value="Peptidase_S8/S53_dom_sf"/>
</dbReference>
<evidence type="ECO:0000256" key="7">
    <source>
        <dbReference type="SAM" id="SignalP"/>
    </source>
</evidence>
<sequence>MRRKRNIARVFSIIMCLLLIVPSFTFNKASAQGKGASVSLKGESKQVAANKIPDRLSTQFSKDGEKVTFLIKFKEQVDTIAVANKAAESAKAKAATANQEKLMKRNAVVSELRATAIETQVNVKEFLEKEMEAGNAKDIQSFYVVNGMAVTATKEVMEKLAQFPEVDKLLPNETRQLDPQIEAQDSSSVGLAIESQKPAAGLENIEWGVAQIGAPQAWEMGVDGTGTVVASIDTGVQWNHPALVEKYRGYDANNPSSPSHEYNWFDATPANQSAPYDDDGHGTHVTGTMTGSEPNGSNQIGVAPGAKWIAVKAFTPSGGTDVALLAAGEWILAPKDANGVPNPAMAPDVVNNSWGGGAGLDEWYRPMVQAWTAAEIFPAFAAGNTRAGNPGGPGSVSNPGNYPESFATGATDVNMNLASFSLQGPSPYGEIKPEVSAPGVGVRSSFPGNQYGAASGTSMASPHVAGVVALLKQVNSALTISDIEEILMTTATPRTDSAFPETPNNGYGHGIVNAFDAVSSIISGLGKIKGQVAKDGEDDEAPTFEHTPPEETYAGMNLPLSISVQDNVSISSVTLQYLAQDGSWVSIDAERASGTYNDAVYTASIPGEAIEVPSVSYKWLIVDFGGNEVASDTYDVSVQPGIGLGYSEDFESDPIGWYSFGAENSWQWGAPTSGPGAANSGEKVYATNLEGNYGNRANMTLVMPPVDLPADSAAYLQFMNWHNLETRYDFAHVFVSTDQENWTQLLRFDGVTTEWQAREVDLSEYAGQRIYIGFNVTTDGSVVRAGWYIDDVALSAESNAAEAAIKTQLGVQKEDSAELKEEQVNPDKIHPAATPVQKDASKEEFNPAALPLSAQVTVVETDRTVNTNPANGQYELLHAAGIYTVKAESYGYYPAEQTVDIPADGEAVANFVLEEIPQGTLTGTVTNSATGEPIANATLMLVEDAAVAPVTTDENGNYSITAYEGDYTLRVMAPSFYSENIPVRVEPNGETVLDIELRPFIGYPGEIGYDDGTAENARAFYDAGNGWAVKMSLPEGQNSALVTGGLFRFWDTEWPVPGGTAFQVAVYDASGVDGAPGNKLAGPFDATALRNGEWTDVDLSEHGIIVEQDFYMVYIQSHPNPNTPGLATDEDGEYAARSWQLVGGAWSPSPEEEGNYMIRARVNFEVTAPSITSPANGSYTNEETVTVEGNAAPTTTVHVLNNGEEVATTTANAEGTFAVDITLNDGENVLTAKASTDNGTTDPSEPVIVVLDQVAPELTITGPEDGSKTNRETATITGTVTDENLDFVKVNGTEVTVTDGAFSHRILLESGENNIQVIAQDLAGNSSTQDLTILADYDAPVIENLKPTEDKHLKSGESVKIEFNSEPGLRATFSIRMPLTNSSSMLQDNEPSNAVELPMMEQSPGYYVGYWTATSSVVASGAEIEVKATDEYNNVTRALAEGKLYINEAGEDDGKPGKPGKPGKGKGNKN</sequence>
<dbReference type="Gene3D" id="2.60.120.200">
    <property type="match status" value="1"/>
</dbReference>
<dbReference type="PROSITE" id="PS00137">
    <property type="entry name" value="SUBTILASE_HIS"/>
    <property type="match status" value="1"/>
</dbReference>
<feature type="domain" description="Peptidase S8/S53" evidence="8">
    <location>
        <begin position="224"/>
        <end position="510"/>
    </location>
</feature>
<dbReference type="InterPro" id="IPR008969">
    <property type="entry name" value="CarboxyPept-like_regulatory"/>
</dbReference>
<dbReference type="SUPFAM" id="SSF49899">
    <property type="entry name" value="Concanavalin A-like lectins/glucanases"/>
    <property type="match status" value="1"/>
</dbReference>
<dbReference type="CDD" id="cd07481">
    <property type="entry name" value="Peptidases_S8_BacillopeptidaseF-like"/>
    <property type="match status" value="1"/>
</dbReference>
<feature type="region of interest" description="Disordered" evidence="6">
    <location>
        <begin position="1447"/>
        <end position="1470"/>
    </location>
</feature>
<dbReference type="Gene3D" id="2.60.40.1120">
    <property type="entry name" value="Carboxypeptidase-like, regulatory domain"/>
    <property type="match status" value="2"/>
</dbReference>
<organism evidence="10 11">
    <name type="scientific">Sutcliffiella tianshenii</name>
    <dbReference type="NCBI Taxonomy" id="1463404"/>
    <lineage>
        <taxon>Bacteria</taxon>
        <taxon>Bacillati</taxon>
        <taxon>Bacillota</taxon>
        <taxon>Bacilli</taxon>
        <taxon>Bacillales</taxon>
        <taxon>Bacillaceae</taxon>
        <taxon>Sutcliffiella</taxon>
    </lineage>
</organism>
<feature type="active site" description="Charge relay system" evidence="5">
    <location>
        <position position="233"/>
    </location>
</feature>
<comment type="similarity">
    <text evidence="1 5">Belongs to the peptidase S8 family.</text>
</comment>
<dbReference type="PRINTS" id="PR00723">
    <property type="entry name" value="SUBTILISIN"/>
</dbReference>
<keyword evidence="4 5" id="KW-0720">Serine protease</keyword>
<keyword evidence="2 5" id="KW-0645">Protease</keyword>
<evidence type="ECO:0000256" key="5">
    <source>
        <dbReference type="PROSITE-ProRule" id="PRU01240"/>
    </source>
</evidence>
<dbReference type="InterPro" id="IPR051048">
    <property type="entry name" value="Peptidase_S8/S53_subtilisin"/>
</dbReference>
<dbReference type="SUPFAM" id="SSF52743">
    <property type="entry name" value="Subtilisin-like"/>
    <property type="match status" value="1"/>
</dbReference>
<keyword evidence="3 5" id="KW-0378">Hydrolase</keyword>
<gene>
    <name evidence="10" type="ORF">JOC95_003235</name>
</gene>
<dbReference type="PROSITE" id="PS00138">
    <property type="entry name" value="SUBTILASE_SER"/>
    <property type="match status" value="1"/>
</dbReference>
<dbReference type="InterPro" id="IPR013320">
    <property type="entry name" value="ConA-like_dom_sf"/>
</dbReference>
<dbReference type="SUPFAM" id="SSF49464">
    <property type="entry name" value="Carboxypeptidase regulatory domain-like"/>
    <property type="match status" value="2"/>
</dbReference>
<dbReference type="GO" id="GO:0016787">
    <property type="term" value="F:hydrolase activity"/>
    <property type="evidence" value="ECO:0007669"/>
    <property type="project" value="UniProtKB-KW"/>
</dbReference>
<dbReference type="EC" id="3.4.21.-" evidence="10"/>
<dbReference type="InterPro" id="IPR022398">
    <property type="entry name" value="Peptidase_S8_His-AS"/>
</dbReference>
<feature type="active site" description="Charge relay system" evidence="5">
    <location>
        <position position="281"/>
    </location>
</feature>
<evidence type="ECO:0000256" key="1">
    <source>
        <dbReference type="ARBA" id="ARBA00011073"/>
    </source>
</evidence>
<dbReference type="Pfam" id="PF09136">
    <property type="entry name" value="Glucodextran_B"/>
    <property type="match status" value="2"/>
</dbReference>
<dbReference type="InterPro" id="IPR033857">
    <property type="entry name" value="Bacillopeptidase_F"/>
</dbReference>
<dbReference type="InterPro" id="IPR023828">
    <property type="entry name" value="Peptidase_S8_Ser-AS"/>
</dbReference>
<dbReference type="Pfam" id="PF20773">
    <property type="entry name" value="InhA-like_MAM"/>
    <property type="match status" value="1"/>
</dbReference>
<dbReference type="Pfam" id="PF00082">
    <property type="entry name" value="Peptidase_S8"/>
    <property type="match status" value="1"/>
</dbReference>
<dbReference type="InterPro" id="IPR012103">
    <property type="entry name" value="Pept_S8A_Bpr"/>
</dbReference>
<dbReference type="InterPro" id="IPR010259">
    <property type="entry name" value="S8pro/Inhibitor_I9"/>
</dbReference>